<dbReference type="RefSeq" id="WP_092439219.1">
    <property type="nucleotide sequence ID" value="NZ_FMYP01000045.1"/>
</dbReference>
<dbReference type="SUPFAM" id="SSF53920">
    <property type="entry name" value="Fe-only hydrogenase"/>
    <property type="match status" value="1"/>
</dbReference>
<keyword evidence="3" id="KW-0408">Iron</keyword>
<evidence type="ECO:0000256" key="4">
    <source>
        <dbReference type="ARBA" id="ARBA00023014"/>
    </source>
</evidence>
<dbReference type="EMBL" id="FMYP01000045">
    <property type="protein sequence ID" value="SDC70132.1"/>
    <property type="molecule type" value="Genomic_DNA"/>
</dbReference>
<dbReference type="InterPro" id="IPR009016">
    <property type="entry name" value="Fe_hydrogenase"/>
</dbReference>
<reference evidence="7 8" key="1">
    <citation type="submission" date="2016-09" db="EMBL/GenBank/DDBJ databases">
        <authorList>
            <person name="Capua I."/>
            <person name="De Benedictis P."/>
            <person name="Joannis T."/>
            <person name="Lombin L.H."/>
            <person name="Cattoli G."/>
        </authorList>
    </citation>
    <scope>NUCLEOTIDE SEQUENCE [LARGE SCALE GENOMIC DNA]</scope>
    <source>
        <strain evidence="7 8">A7P-90m</strain>
    </source>
</reference>
<dbReference type="PROSITE" id="PS00198">
    <property type="entry name" value="4FE4S_FER_1"/>
    <property type="match status" value="1"/>
</dbReference>
<dbReference type="GO" id="GO:0046872">
    <property type="term" value="F:metal ion binding"/>
    <property type="evidence" value="ECO:0007669"/>
    <property type="project" value="UniProtKB-KW"/>
</dbReference>
<keyword evidence="8" id="KW-1185">Reference proteome</keyword>
<dbReference type="InterPro" id="IPR007202">
    <property type="entry name" value="4Fe-4S_dom"/>
</dbReference>
<dbReference type="SUPFAM" id="SSF54862">
    <property type="entry name" value="4Fe-4S ferredoxins"/>
    <property type="match status" value="1"/>
</dbReference>
<gene>
    <name evidence="7" type="ORF">SAMN05216323_10459</name>
</gene>
<dbReference type="PANTHER" id="PTHR43560">
    <property type="entry name" value="ION-TRANSLOCATING OXIDOREDUCTASE COMPLEX SUBUNIT B"/>
    <property type="match status" value="1"/>
</dbReference>
<keyword evidence="2" id="KW-0479">Metal-binding</keyword>
<dbReference type="InterPro" id="IPR050395">
    <property type="entry name" value="4Fe4S_Ferredoxin_RnfB"/>
</dbReference>
<organism evidence="7 8">
    <name type="scientific">Williamwhitmania taraxaci</name>
    <dbReference type="NCBI Taxonomy" id="1640674"/>
    <lineage>
        <taxon>Bacteria</taxon>
        <taxon>Pseudomonadati</taxon>
        <taxon>Bacteroidota</taxon>
        <taxon>Bacteroidia</taxon>
        <taxon>Bacteroidales</taxon>
        <taxon>Williamwhitmaniaceae</taxon>
        <taxon>Williamwhitmania</taxon>
    </lineage>
</organism>
<evidence type="ECO:0000256" key="1">
    <source>
        <dbReference type="ARBA" id="ARBA00022485"/>
    </source>
</evidence>
<dbReference type="Gene3D" id="3.40.950.10">
    <property type="entry name" value="Fe-only Hydrogenase (Larger Subunit), Chain L, domain 3"/>
    <property type="match status" value="1"/>
</dbReference>
<dbReference type="InterPro" id="IPR004108">
    <property type="entry name" value="Fe_hydrogenase_lsu_C"/>
</dbReference>
<feature type="domain" description="4Fe-4S ferredoxin-type" evidence="5">
    <location>
        <begin position="37"/>
        <end position="66"/>
    </location>
</feature>
<protein>
    <submittedName>
        <fullName evidence="7">Iron only hydrogenase large subunit, C-terminal domain</fullName>
    </submittedName>
</protein>
<evidence type="ECO:0000313" key="7">
    <source>
        <dbReference type="EMBL" id="SDC70132.1"/>
    </source>
</evidence>
<evidence type="ECO:0000256" key="2">
    <source>
        <dbReference type="ARBA" id="ARBA00022723"/>
    </source>
</evidence>
<dbReference type="OrthoDB" id="9798098at2"/>
<evidence type="ECO:0000259" key="6">
    <source>
        <dbReference type="PROSITE" id="PS51656"/>
    </source>
</evidence>
<dbReference type="GO" id="GO:0051539">
    <property type="term" value="F:4 iron, 4 sulfur cluster binding"/>
    <property type="evidence" value="ECO:0007669"/>
    <property type="project" value="UniProtKB-KW"/>
</dbReference>
<proteinExistence type="predicted"/>
<evidence type="ECO:0000259" key="5">
    <source>
        <dbReference type="PROSITE" id="PS51379"/>
    </source>
</evidence>
<keyword evidence="4" id="KW-0411">Iron-sulfur</keyword>
<dbReference type="Pfam" id="PF04060">
    <property type="entry name" value="FeS"/>
    <property type="match status" value="1"/>
</dbReference>
<dbReference type="Gene3D" id="1.10.15.40">
    <property type="entry name" value="Electron transport complex subunit B, putative Fe-S cluster"/>
    <property type="match status" value="1"/>
</dbReference>
<feature type="domain" description="4Fe-4S ferredoxin-type" evidence="5">
    <location>
        <begin position="8"/>
        <end position="34"/>
    </location>
</feature>
<dbReference type="Gene3D" id="3.30.70.20">
    <property type="match status" value="1"/>
</dbReference>
<dbReference type="Pfam" id="PF13237">
    <property type="entry name" value="Fer4_10"/>
    <property type="match status" value="1"/>
</dbReference>
<accession>A0A1G6NQ87</accession>
<dbReference type="Pfam" id="PF02906">
    <property type="entry name" value="Fe_hyd_lg_C"/>
    <property type="match status" value="1"/>
</dbReference>
<dbReference type="PROSITE" id="PS51656">
    <property type="entry name" value="4FE4S"/>
    <property type="match status" value="1"/>
</dbReference>
<dbReference type="PANTHER" id="PTHR43560:SF1">
    <property type="entry name" value="ION-TRANSLOCATING OXIDOREDUCTASE COMPLEX SUBUNIT B"/>
    <property type="match status" value="1"/>
</dbReference>
<feature type="domain" description="4Fe-4S" evidence="6">
    <location>
        <begin position="377"/>
        <end position="438"/>
    </location>
</feature>
<dbReference type="PROSITE" id="PS51379">
    <property type="entry name" value="4FE4S_FER_2"/>
    <property type="match status" value="2"/>
</dbReference>
<evidence type="ECO:0000313" key="8">
    <source>
        <dbReference type="Proteomes" id="UP000199452"/>
    </source>
</evidence>
<dbReference type="AlphaFoldDB" id="A0A1G6NQ87"/>
<evidence type="ECO:0000256" key="3">
    <source>
        <dbReference type="ARBA" id="ARBA00023004"/>
    </source>
</evidence>
<dbReference type="InterPro" id="IPR017900">
    <property type="entry name" value="4Fe4S_Fe_S_CS"/>
</dbReference>
<dbReference type="STRING" id="1640674.SAMN05216323_10459"/>
<keyword evidence="1" id="KW-0004">4Fe-4S</keyword>
<dbReference type="InterPro" id="IPR017896">
    <property type="entry name" value="4Fe4S_Fe-S-bd"/>
</dbReference>
<name>A0A1G6NQ87_9BACT</name>
<sequence>MEKKFFHHALRILKDVCIGCSHCMRVCPTEALRVFDGKAELIEDRCIDCGECFRVCPVHAIIIEQDDFSKIFDYKHRVALVPSVLMGQFPDEISDSEIYSVLQDVGFTWVYEVEHGASILQRTQLDYAKDEIANKPVISSFCPAIVRLIQVKFPSLVDNIMLLRPPLDISAIYCRKVLMDEGAKEEEIGIFYVTPCAAKIAAVKAPVGEGHSRINGVINMDFIYNRIYKGIKHKNKEKVVLPKQGHLNSVEIQWSLTNGEANHAKGRSLAIDEVHNVIEFLEKLESDEIAEIDFLELRACDESCAGGVLTTANRFLTVERLRNRAKRAGAKAMDEVSESSKVIADYEDYLKRHIRLSVEIKPRSMYKLDEDMAKAMRKMQRARKVMCYLPGIDCGLCGAPSCQALAEDIVQKKGSISQCVFVQKMMEKTKTLDTDHAFRIMERVWGQDKFIKNCKKKGADHESF</sequence>
<dbReference type="Proteomes" id="UP000199452">
    <property type="component" value="Unassembled WGS sequence"/>
</dbReference>